<protein>
    <submittedName>
        <fullName evidence="2">Uncharacterized protein</fullName>
    </submittedName>
</protein>
<gene>
    <name evidence="2" type="ORF">ZIOFF_074421</name>
</gene>
<keyword evidence="1" id="KW-1133">Transmembrane helix</keyword>
<dbReference type="Pfam" id="PF00223">
    <property type="entry name" value="PsaA_PsaB"/>
    <property type="match status" value="3"/>
</dbReference>
<keyword evidence="1" id="KW-0472">Membrane</keyword>
<keyword evidence="2" id="KW-0496">Mitochondrion</keyword>
<organism evidence="2 3">
    <name type="scientific">Zingiber officinale</name>
    <name type="common">Ginger</name>
    <name type="synonym">Amomum zingiber</name>
    <dbReference type="NCBI Taxonomy" id="94328"/>
    <lineage>
        <taxon>Eukaryota</taxon>
        <taxon>Viridiplantae</taxon>
        <taxon>Streptophyta</taxon>
        <taxon>Embryophyta</taxon>
        <taxon>Tracheophyta</taxon>
        <taxon>Spermatophyta</taxon>
        <taxon>Magnoliopsida</taxon>
        <taxon>Liliopsida</taxon>
        <taxon>Zingiberales</taxon>
        <taxon>Zingiberaceae</taxon>
        <taxon>Zingiber</taxon>
    </lineage>
</organism>
<dbReference type="PANTHER" id="PTHR30128">
    <property type="entry name" value="OUTER MEMBRANE PROTEIN, OMPA-RELATED"/>
    <property type="match status" value="1"/>
</dbReference>
<dbReference type="EMBL" id="JACMSC010000025">
    <property type="protein sequence ID" value="KAG6467690.1"/>
    <property type="molecule type" value="Genomic_DNA"/>
</dbReference>
<dbReference type="InterPro" id="IPR036408">
    <property type="entry name" value="PSI_PsaA/B_sf"/>
</dbReference>
<feature type="transmembrane region" description="Helical" evidence="1">
    <location>
        <begin position="232"/>
        <end position="253"/>
    </location>
</feature>
<dbReference type="GO" id="GO:0009535">
    <property type="term" value="C:chloroplast thylakoid membrane"/>
    <property type="evidence" value="ECO:0007669"/>
    <property type="project" value="TreeGrafter"/>
</dbReference>
<evidence type="ECO:0000313" key="3">
    <source>
        <dbReference type="Proteomes" id="UP000734854"/>
    </source>
</evidence>
<proteinExistence type="predicted"/>
<dbReference type="Gene3D" id="1.20.1130.10">
    <property type="entry name" value="Photosystem I PsaA/PsaB"/>
    <property type="match status" value="3"/>
</dbReference>
<comment type="caution">
    <text evidence="2">The sequence shown here is derived from an EMBL/GenBank/DDBJ whole genome shotgun (WGS) entry which is preliminary data.</text>
</comment>
<accession>A0A8J5C5Y3</accession>
<dbReference type="Proteomes" id="UP000734854">
    <property type="component" value="Unassembled WGS sequence"/>
</dbReference>
<dbReference type="PANTHER" id="PTHR30128:SF19">
    <property type="entry name" value="PHOTOSYSTEM I P700 CHLOROPHYLL A APOPROTEIN A1-RELATED"/>
    <property type="match status" value="1"/>
</dbReference>
<name>A0A8J5C5Y3_ZINOF</name>
<evidence type="ECO:0000256" key="1">
    <source>
        <dbReference type="SAM" id="Phobius"/>
    </source>
</evidence>
<dbReference type="SUPFAM" id="SSF81558">
    <property type="entry name" value="Photosystem I subunits PsaA/PsaB"/>
    <property type="match status" value="1"/>
</dbReference>
<dbReference type="AlphaFoldDB" id="A0A8J5C5Y3"/>
<reference evidence="2 3" key="1">
    <citation type="submission" date="2020-08" db="EMBL/GenBank/DDBJ databases">
        <title>Plant Genome Project.</title>
        <authorList>
            <person name="Zhang R.-G."/>
        </authorList>
    </citation>
    <scope>NUCLEOTIDE SEQUENCE [LARGE SCALE GENOMIC DNA]</scope>
    <source>
        <tissue evidence="2">Rhizome</tissue>
    </source>
</reference>
<dbReference type="InterPro" id="IPR001280">
    <property type="entry name" value="PSI_PsaA/B"/>
</dbReference>
<dbReference type="PRINTS" id="PR00257">
    <property type="entry name" value="PHOTSYSPSAAB"/>
</dbReference>
<evidence type="ECO:0000313" key="2">
    <source>
        <dbReference type="EMBL" id="KAG6467690.1"/>
    </source>
</evidence>
<dbReference type="GO" id="GO:0015979">
    <property type="term" value="P:photosynthesis"/>
    <property type="evidence" value="ECO:0007669"/>
    <property type="project" value="InterPro"/>
</dbReference>
<keyword evidence="3" id="KW-1185">Reference proteome</keyword>
<geneLocation type="mitochondrion" evidence="2"/>
<keyword evidence="1" id="KW-0812">Transmembrane</keyword>
<sequence>MYSMPPYPYLAIDYGTQLSLFTHHMWIGGFLIVGAAAHAAILMVRDYDPTTRYNDLLDRVLRHRDAIISHLNWDVPKICFQIPLYNYNPSLLNGSRLIPDKANLGFRFPCDGPGGHVNWKMQSDVWGTISDQGVVTHITGGNFAQSSITINGWLRDFLWAQASQEKKGRFSCNESIPLNLSGARSAIARAFQGIDLVGSLTVSLAYHPLADPPLFPFPLDCGSSFMEIAPSLVYLSPLYSILLSLLDLCPVAYGLDSH</sequence>
<feature type="transmembrane region" description="Helical" evidence="1">
    <location>
        <begin position="25"/>
        <end position="44"/>
    </location>
</feature>